<keyword evidence="5" id="KW-0297">G-protein coupled receptor</keyword>
<protein>
    <recommendedName>
        <fullName evidence="13">G-protein coupled receptors family 1 profile domain-containing protein</fullName>
    </recommendedName>
</protein>
<dbReference type="EMBL" id="JOJR01000396">
    <property type="protein sequence ID" value="RCN38491.1"/>
    <property type="molecule type" value="Genomic_DNA"/>
</dbReference>
<keyword evidence="12" id="KW-1185">Reference proteome</keyword>
<keyword evidence="7" id="KW-0675">Receptor</keyword>
<name>A0A368G220_ANCCA</name>
<dbReference type="GO" id="GO:0004930">
    <property type="term" value="F:G protein-coupled receptor activity"/>
    <property type="evidence" value="ECO:0007669"/>
    <property type="project" value="UniProtKB-KW"/>
</dbReference>
<dbReference type="Pfam" id="PF10292">
    <property type="entry name" value="7TM_GPCR_Srab"/>
    <property type="match status" value="1"/>
</dbReference>
<organism evidence="11 12">
    <name type="scientific">Ancylostoma caninum</name>
    <name type="common">Dog hookworm</name>
    <dbReference type="NCBI Taxonomy" id="29170"/>
    <lineage>
        <taxon>Eukaryota</taxon>
        <taxon>Metazoa</taxon>
        <taxon>Ecdysozoa</taxon>
        <taxon>Nematoda</taxon>
        <taxon>Chromadorea</taxon>
        <taxon>Rhabditida</taxon>
        <taxon>Rhabditina</taxon>
        <taxon>Rhabditomorpha</taxon>
        <taxon>Strongyloidea</taxon>
        <taxon>Ancylostomatidae</taxon>
        <taxon>Ancylostomatinae</taxon>
        <taxon>Ancylostoma</taxon>
    </lineage>
</organism>
<keyword evidence="4 10" id="KW-1133">Transmembrane helix</keyword>
<dbReference type="SUPFAM" id="SSF81321">
    <property type="entry name" value="Family A G protein-coupled receptor-like"/>
    <property type="match status" value="1"/>
</dbReference>
<feature type="transmembrane region" description="Helical" evidence="10">
    <location>
        <begin position="166"/>
        <end position="186"/>
    </location>
</feature>
<dbReference type="Gene3D" id="1.20.1070.10">
    <property type="entry name" value="Rhodopsin 7-helix transmembrane proteins"/>
    <property type="match status" value="1"/>
</dbReference>
<comment type="subcellular location">
    <subcellularLocation>
        <location evidence="1">Cell membrane</location>
        <topology evidence="1">Multi-pass membrane protein</topology>
    </subcellularLocation>
</comment>
<feature type="transmembrane region" description="Helical" evidence="10">
    <location>
        <begin position="26"/>
        <end position="45"/>
    </location>
</feature>
<proteinExistence type="predicted"/>
<evidence type="ECO:0000256" key="2">
    <source>
        <dbReference type="ARBA" id="ARBA00022475"/>
    </source>
</evidence>
<evidence type="ECO:0000256" key="5">
    <source>
        <dbReference type="ARBA" id="ARBA00023040"/>
    </source>
</evidence>
<keyword evidence="6 10" id="KW-0472">Membrane</keyword>
<evidence type="ECO:0000256" key="1">
    <source>
        <dbReference type="ARBA" id="ARBA00004651"/>
    </source>
</evidence>
<evidence type="ECO:0008006" key="13">
    <source>
        <dbReference type="Google" id="ProtNLM"/>
    </source>
</evidence>
<evidence type="ECO:0000256" key="6">
    <source>
        <dbReference type="ARBA" id="ARBA00023136"/>
    </source>
</evidence>
<evidence type="ECO:0000256" key="4">
    <source>
        <dbReference type="ARBA" id="ARBA00022989"/>
    </source>
</evidence>
<dbReference type="OrthoDB" id="5822365at2759"/>
<dbReference type="AlphaFoldDB" id="A0A368G220"/>
<gene>
    <name evidence="11" type="ORF">ANCCAN_15593</name>
</gene>
<evidence type="ECO:0000313" key="12">
    <source>
        <dbReference type="Proteomes" id="UP000252519"/>
    </source>
</evidence>
<keyword evidence="9" id="KW-0807">Transducer</keyword>
<keyword evidence="2" id="KW-1003">Cell membrane</keyword>
<comment type="caution">
    <text evidence="11">The sequence shown here is derived from an EMBL/GenBank/DDBJ whole genome shotgun (WGS) entry which is preliminary data.</text>
</comment>
<sequence length="299" mass="33684">MGCFIVLSNLMFLVVLNCGAAMRRRYVFFTLVAVGDILDGMYLIYPSIMRIAEMANGTFWGGTSLWECTRKGYMVFRIYGTELASLTMFVMAAEKAFAVSFTMTYRRYATDTARFAVALTCLLVCLLSLIIMFLTSYFDPRQVVQDDKYCGISGSVVEGFAQFHQFFNLFCQIGAFLGSAFAFFVARNIRKHANKGELSSIQPILVVSFISCIVTSSDNVVYILKHVAKIDIAEALQNYVVTYSSSAFQVSKFALYLLTGKEFRDCLRKVIRLKKSPQQTQTLTFVTPASVMKNNSLRR</sequence>
<evidence type="ECO:0000256" key="9">
    <source>
        <dbReference type="ARBA" id="ARBA00023224"/>
    </source>
</evidence>
<evidence type="ECO:0000313" key="11">
    <source>
        <dbReference type="EMBL" id="RCN38491.1"/>
    </source>
</evidence>
<keyword evidence="3 10" id="KW-0812">Transmembrane</keyword>
<feature type="transmembrane region" description="Helical" evidence="10">
    <location>
        <begin position="115"/>
        <end position="138"/>
    </location>
</feature>
<accession>A0A368G220</accession>
<dbReference type="Proteomes" id="UP000252519">
    <property type="component" value="Unassembled WGS sequence"/>
</dbReference>
<dbReference type="GO" id="GO:0005886">
    <property type="term" value="C:plasma membrane"/>
    <property type="evidence" value="ECO:0007669"/>
    <property type="project" value="UniProtKB-SubCell"/>
</dbReference>
<dbReference type="PANTHER" id="PTHR24246:SF27">
    <property type="entry name" value="ADENOSINE RECEPTOR, ISOFORM A"/>
    <property type="match status" value="1"/>
</dbReference>
<evidence type="ECO:0000256" key="7">
    <source>
        <dbReference type="ARBA" id="ARBA00023170"/>
    </source>
</evidence>
<dbReference type="PANTHER" id="PTHR24246">
    <property type="entry name" value="OLFACTORY RECEPTOR AND ADENOSINE RECEPTOR"/>
    <property type="match status" value="1"/>
</dbReference>
<keyword evidence="8" id="KW-0325">Glycoprotein</keyword>
<feature type="transmembrane region" description="Helical" evidence="10">
    <location>
        <begin position="83"/>
        <end position="103"/>
    </location>
</feature>
<evidence type="ECO:0000256" key="3">
    <source>
        <dbReference type="ARBA" id="ARBA00022692"/>
    </source>
</evidence>
<evidence type="ECO:0000256" key="8">
    <source>
        <dbReference type="ARBA" id="ARBA00023180"/>
    </source>
</evidence>
<dbReference type="InterPro" id="IPR019408">
    <property type="entry name" value="7TM_GPCR_serpentine_rcpt_Srab"/>
</dbReference>
<reference evidence="11 12" key="1">
    <citation type="submission" date="2014-10" db="EMBL/GenBank/DDBJ databases">
        <title>Draft genome of the hookworm Ancylostoma caninum.</title>
        <authorList>
            <person name="Mitreva M."/>
        </authorList>
    </citation>
    <scope>NUCLEOTIDE SEQUENCE [LARGE SCALE GENOMIC DNA]</scope>
    <source>
        <strain evidence="11 12">Baltimore</strain>
    </source>
</reference>
<evidence type="ECO:0000256" key="10">
    <source>
        <dbReference type="SAM" id="Phobius"/>
    </source>
</evidence>